<feature type="chain" id="PRO_5013022940" evidence="3">
    <location>
        <begin position="24"/>
        <end position="1159"/>
    </location>
</feature>
<dbReference type="OrthoDB" id="443314at2759"/>
<gene>
    <name evidence="4" type="primary">WRAP73</name>
    <name evidence="4" type="ORF">AK812_SmicGene3420</name>
</gene>
<keyword evidence="3" id="KW-0732">Signal</keyword>
<dbReference type="PANTHER" id="PTHR16220">
    <property type="entry name" value="WD REPEAT PROTEIN 8-RELATED"/>
    <property type="match status" value="1"/>
</dbReference>
<feature type="transmembrane region" description="Helical" evidence="2">
    <location>
        <begin position="1015"/>
        <end position="1033"/>
    </location>
</feature>
<feature type="transmembrane region" description="Helical" evidence="2">
    <location>
        <begin position="989"/>
        <end position="1009"/>
    </location>
</feature>
<dbReference type="Pfam" id="PF12505">
    <property type="entry name" value="DUF3712"/>
    <property type="match status" value="1"/>
</dbReference>
<keyword evidence="2" id="KW-0472">Membrane</keyword>
<name>A0A1Q9EYZ5_SYMMI</name>
<keyword evidence="2" id="KW-0812">Transmembrane</keyword>
<dbReference type="InterPro" id="IPR022185">
    <property type="entry name" value="DUF3712"/>
</dbReference>
<accession>A0A1Q9EYZ5</accession>
<feature type="transmembrane region" description="Helical" evidence="2">
    <location>
        <begin position="1045"/>
        <end position="1065"/>
    </location>
</feature>
<dbReference type="PANTHER" id="PTHR16220:SF0">
    <property type="entry name" value="WD REPEAT-CONTAINING PROTEIN WRAP73"/>
    <property type="match status" value="1"/>
</dbReference>
<evidence type="ECO:0000256" key="1">
    <source>
        <dbReference type="SAM" id="MobiDB-lite"/>
    </source>
</evidence>
<evidence type="ECO:0000313" key="5">
    <source>
        <dbReference type="Proteomes" id="UP000186817"/>
    </source>
</evidence>
<feature type="transmembrane region" description="Helical" evidence="2">
    <location>
        <begin position="79"/>
        <end position="97"/>
    </location>
</feature>
<sequence>MARRAPQLLTFGLLAALFVWNTAFLQVEAPTPKQTVPVAAAAALSAAPLPALAGEPPSVGIHWYWDLGIGTIHGETASIIIWVFLVCTIFALAGAGGSSRKSDSASFLEEKPVPEALDAEGIPKQGITLAAWSPDEHFLATKHESFPCAIWIWDLGRLVLHSVLRQRNTVVALAWDPTARGARNRLAGSTTDASLLLWTPRAATLTAAPMVAGKLRWRSDGRSLLLQEKDRFCVCRVGPWISNPNSETRSMDESLTSDLDSDSETECRALVGETGRRSDHGCCCGLCCKVCILLSLCALVAGAVFHEALVARLASIGIAAAHIQFESVDVGTIRNSQTLSPRILASVSNPSPVNADVRMSRLVLKVPIFPSGTLARVGTVTMPSLRVQAFQDLQINISAHVHIEDLDVFGLAGKHAVREPNSSWVVEGKLQVRCELLFFAAYFSDIPFERQVALKGMASFSQDVNPVTMEAITSAYGYPDHLDTTVAINIYNPSYISAHLDTPTHFNITQRGRPFGTAVVQEVTLKPGRNTVSVRFLLHDDSSNREAVREFILGYIRADMQMVTMHGTERSCSDPLLAVVLDGLDLRFHFKPPAARFIHHITANLGLIGLQVTAEVANPLPQKIELGGTDLSVRENTVEGEQIFRLKGDQDSGLGGQVLRPSEISALKLSLSTLDADLKDPLLIARLIEDAVDGAVVVGVSGPLSLTIAPNFTLTLNYIANNVTASITCLLVCGSSHSLLNPENWHFPSNAGSPSAFAPSGGRTTGSDNGSQGDFCEVANWSRELGGATANLKTQDFRSSPQAGVAQRWADGDMDVTRLNWLRLNSEFVQAAMSRSAALCFDDNLVSTRELRFASTEDVSALRTHLCCLSARLLFLLAHGLLVVSIAASLATIEAGQANWWLIFLPVWIGNTFCLLLLTFSWCASCPYIKRCLAERTPRLNNHPSILTEILPEIVLTLPGLTFVVLAICAEHSFCAYLMSVQQGQPQSITSCAVLFSMLALLAVCQGALFRDNSVLWLSLGFGLLFSTIAFAACKGDCPAPGKAVVVMPFWLSVLCLLLASVRRMRRYAHVLQQDELILLRIEAGLLALLALCLLSVLAKAWQAKLGQAEVDGCFTGAILCMLAFPRGQLCVWEAKRGQLVDRTFWQHADTPPLASLEV</sequence>
<feature type="transmembrane region" description="Helical" evidence="2">
    <location>
        <begin position="954"/>
        <end position="977"/>
    </location>
</feature>
<keyword evidence="2" id="KW-1133">Transmembrane helix</keyword>
<dbReference type="Gene3D" id="2.130.10.10">
    <property type="entry name" value="YVTN repeat-like/Quinoprotein amine dehydrogenase"/>
    <property type="match status" value="1"/>
</dbReference>
<feature type="transmembrane region" description="Helical" evidence="2">
    <location>
        <begin position="1077"/>
        <end position="1098"/>
    </location>
</feature>
<feature type="signal peptide" evidence="3">
    <location>
        <begin position="1"/>
        <end position="23"/>
    </location>
</feature>
<dbReference type="Proteomes" id="UP000186817">
    <property type="component" value="Unassembled WGS sequence"/>
</dbReference>
<evidence type="ECO:0000313" key="4">
    <source>
        <dbReference type="EMBL" id="OLQ12621.1"/>
    </source>
</evidence>
<proteinExistence type="predicted"/>
<dbReference type="GO" id="GO:0005815">
    <property type="term" value="C:microtubule organizing center"/>
    <property type="evidence" value="ECO:0007669"/>
    <property type="project" value="TreeGrafter"/>
</dbReference>
<dbReference type="EMBL" id="LSRX01000040">
    <property type="protein sequence ID" value="OLQ12621.1"/>
    <property type="molecule type" value="Genomic_DNA"/>
</dbReference>
<dbReference type="SUPFAM" id="SSF117289">
    <property type="entry name" value="Nucleoporin domain"/>
    <property type="match status" value="1"/>
</dbReference>
<evidence type="ECO:0000256" key="2">
    <source>
        <dbReference type="SAM" id="Phobius"/>
    </source>
</evidence>
<comment type="caution">
    <text evidence="4">The sequence shown here is derived from an EMBL/GenBank/DDBJ whole genome shotgun (WGS) entry which is preliminary data.</text>
</comment>
<dbReference type="InterPro" id="IPR052778">
    <property type="entry name" value="Centrosome-WD_assoc"/>
</dbReference>
<dbReference type="AlphaFoldDB" id="A0A1Q9EYZ5"/>
<evidence type="ECO:0000256" key="3">
    <source>
        <dbReference type="SAM" id="SignalP"/>
    </source>
</evidence>
<keyword evidence="5" id="KW-1185">Reference proteome</keyword>
<dbReference type="InterPro" id="IPR015943">
    <property type="entry name" value="WD40/YVTN_repeat-like_dom_sf"/>
</dbReference>
<reference evidence="4 5" key="1">
    <citation type="submission" date="2016-02" db="EMBL/GenBank/DDBJ databases">
        <title>Genome analysis of coral dinoflagellate symbionts highlights evolutionary adaptations to a symbiotic lifestyle.</title>
        <authorList>
            <person name="Aranda M."/>
            <person name="Li Y."/>
            <person name="Liew Y.J."/>
            <person name="Baumgarten S."/>
            <person name="Simakov O."/>
            <person name="Wilson M."/>
            <person name="Piel J."/>
            <person name="Ashoor H."/>
            <person name="Bougouffa S."/>
            <person name="Bajic V.B."/>
            <person name="Ryu T."/>
            <person name="Ravasi T."/>
            <person name="Bayer T."/>
            <person name="Micklem G."/>
            <person name="Kim H."/>
            <person name="Bhak J."/>
            <person name="Lajeunesse T.C."/>
            <person name="Voolstra C.R."/>
        </authorList>
    </citation>
    <scope>NUCLEOTIDE SEQUENCE [LARGE SCALE GENOMIC DNA]</scope>
    <source>
        <strain evidence="4 5">CCMP2467</strain>
    </source>
</reference>
<dbReference type="GO" id="GO:1990811">
    <property type="term" value="C:MWP complex"/>
    <property type="evidence" value="ECO:0007669"/>
    <property type="project" value="TreeGrafter"/>
</dbReference>
<protein>
    <submittedName>
        <fullName evidence="4">WD repeat-containing protein WRAP73</fullName>
    </submittedName>
</protein>
<feature type="transmembrane region" description="Helical" evidence="2">
    <location>
        <begin position="286"/>
        <end position="305"/>
    </location>
</feature>
<feature type="transmembrane region" description="Helical" evidence="2">
    <location>
        <begin position="900"/>
        <end position="920"/>
    </location>
</feature>
<feature type="region of interest" description="Disordered" evidence="1">
    <location>
        <begin position="751"/>
        <end position="770"/>
    </location>
</feature>
<organism evidence="4 5">
    <name type="scientific">Symbiodinium microadriaticum</name>
    <name type="common">Dinoflagellate</name>
    <name type="synonym">Zooxanthella microadriatica</name>
    <dbReference type="NCBI Taxonomy" id="2951"/>
    <lineage>
        <taxon>Eukaryota</taxon>
        <taxon>Sar</taxon>
        <taxon>Alveolata</taxon>
        <taxon>Dinophyceae</taxon>
        <taxon>Suessiales</taxon>
        <taxon>Symbiodiniaceae</taxon>
        <taxon>Symbiodinium</taxon>
    </lineage>
</organism>
<feature type="transmembrane region" description="Helical" evidence="2">
    <location>
        <begin position="873"/>
        <end position="893"/>
    </location>
</feature>